<comment type="caution">
    <text evidence="1">The sequence shown here is derived from an EMBL/GenBank/DDBJ whole genome shotgun (WGS) entry which is preliminary data.</text>
</comment>
<protein>
    <submittedName>
        <fullName evidence="1">Uncharacterized protein</fullName>
    </submittedName>
</protein>
<gene>
    <name evidence="1" type="ORF">MFLAVUS_009329</name>
</gene>
<dbReference type="Proteomes" id="UP001473302">
    <property type="component" value="Unassembled WGS sequence"/>
</dbReference>
<accession>A0ABP9Z9S2</accession>
<keyword evidence="2" id="KW-1185">Reference proteome</keyword>
<organism evidence="1 2">
    <name type="scientific">Mucor flavus</name>
    <dbReference type="NCBI Taxonomy" id="439312"/>
    <lineage>
        <taxon>Eukaryota</taxon>
        <taxon>Fungi</taxon>
        <taxon>Fungi incertae sedis</taxon>
        <taxon>Mucoromycota</taxon>
        <taxon>Mucoromycotina</taxon>
        <taxon>Mucoromycetes</taxon>
        <taxon>Mucorales</taxon>
        <taxon>Mucorineae</taxon>
        <taxon>Mucoraceae</taxon>
        <taxon>Mucor</taxon>
    </lineage>
</organism>
<sequence>MQRLLDCESQLKEFVDNVFLSIDPRNEKVYERSEFLKMDGFDAIGYARKSPAKISDDQLKKIIEDMISCLQSRSKVIDVYVSPSSYSKSPIAERDMTTDKDYTDISGCVGNTQSLLTRLSSKTKKVCLVIVDYAALSTDPDDILLLVKNYKSLEYIVVDRFQDVEKYEVYLRNYILKTPEQLTSFDFRPKLPHLSI</sequence>
<dbReference type="EMBL" id="BAABUK010000028">
    <property type="protein sequence ID" value="GAA5815814.1"/>
    <property type="molecule type" value="Genomic_DNA"/>
</dbReference>
<proteinExistence type="predicted"/>
<name>A0ABP9Z9S2_9FUNG</name>
<reference evidence="1 2" key="1">
    <citation type="submission" date="2024-04" db="EMBL/GenBank/DDBJ databases">
        <title>genome sequences of Mucor flavus KT1a and Helicostylum pulchrum KT1b strains isolated from the surface of a dry-aged beef.</title>
        <authorList>
            <person name="Toyotome T."/>
            <person name="Hosono M."/>
            <person name="Torimaru M."/>
            <person name="Fukuda K."/>
            <person name="Mikami N."/>
        </authorList>
    </citation>
    <scope>NUCLEOTIDE SEQUENCE [LARGE SCALE GENOMIC DNA]</scope>
    <source>
        <strain evidence="1 2">KT1a</strain>
    </source>
</reference>
<evidence type="ECO:0000313" key="1">
    <source>
        <dbReference type="EMBL" id="GAA5815814.1"/>
    </source>
</evidence>
<evidence type="ECO:0000313" key="2">
    <source>
        <dbReference type="Proteomes" id="UP001473302"/>
    </source>
</evidence>